<gene>
    <name evidence="1" type="ORF">PG999_000239</name>
</gene>
<name>A0AAW0RBC1_9PEZI</name>
<keyword evidence="2" id="KW-1185">Reference proteome</keyword>
<dbReference type="Proteomes" id="UP001392437">
    <property type="component" value="Unassembled WGS sequence"/>
</dbReference>
<dbReference type="EMBL" id="JAQQWP010000001">
    <property type="protein sequence ID" value="KAK8132066.1"/>
    <property type="molecule type" value="Genomic_DNA"/>
</dbReference>
<dbReference type="AlphaFoldDB" id="A0AAW0RBC1"/>
<comment type="caution">
    <text evidence="1">The sequence shown here is derived from an EMBL/GenBank/DDBJ whole genome shotgun (WGS) entry which is preliminary data.</text>
</comment>
<organism evidence="1 2">
    <name type="scientific">Apiospora kogelbergensis</name>
    <dbReference type="NCBI Taxonomy" id="1337665"/>
    <lineage>
        <taxon>Eukaryota</taxon>
        <taxon>Fungi</taxon>
        <taxon>Dikarya</taxon>
        <taxon>Ascomycota</taxon>
        <taxon>Pezizomycotina</taxon>
        <taxon>Sordariomycetes</taxon>
        <taxon>Xylariomycetidae</taxon>
        <taxon>Amphisphaeriales</taxon>
        <taxon>Apiosporaceae</taxon>
        <taxon>Apiospora</taxon>
    </lineage>
</organism>
<accession>A0AAW0RBC1</accession>
<sequence>MLVGNLQARPFDFLSCYPSAAVENESDLGLTKDIDIMKKAEPFIKASAPTNSTKSSAPWKKAEYWQFWGSLRDTLENLQHLVDGPACGFQVVLEMISFTLGQADDEIFPRDLAKQSGLGRIIRILERQNLQKRRGQWRTELMAVY</sequence>
<reference evidence="1 2" key="1">
    <citation type="submission" date="2023-01" db="EMBL/GenBank/DDBJ databases">
        <title>Analysis of 21 Apiospora genomes using comparative genomics revels a genus with tremendous synthesis potential of carbohydrate active enzymes and secondary metabolites.</title>
        <authorList>
            <person name="Sorensen T."/>
        </authorList>
    </citation>
    <scope>NUCLEOTIDE SEQUENCE [LARGE SCALE GENOMIC DNA]</scope>
    <source>
        <strain evidence="1 2">CBS 117206</strain>
    </source>
</reference>
<evidence type="ECO:0000313" key="1">
    <source>
        <dbReference type="EMBL" id="KAK8132066.1"/>
    </source>
</evidence>
<evidence type="ECO:0000313" key="2">
    <source>
        <dbReference type="Proteomes" id="UP001392437"/>
    </source>
</evidence>
<proteinExistence type="predicted"/>
<protein>
    <submittedName>
        <fullName evidence="1">O-methyltransferase-domain-containing protein</fullName>
    </submittedName>
</protein>